<comment type="similarity">
    <text evidence="1 5">Belongs to the thiolase-like superfamily. Thiolase family.</text>
</comment>
<evidence type="ECO:0000256" key="4">
    <source>
        <dbReference type="PIRSR" id="PIRSR000429-1"/>
    </source>
</evidence>
<dbReference type="InterPro" id="IPR020617">
    <property type="entry name" value="Thiolase_C"/>
</dbReference>
<accession>A0A7D6I3P9</accession>
<evidence type="ECO:0000313" key="9">
    <source>
        <dbReference type="Proteomes" id="UP000510682"/>
    </source>
</evidence>
<reference evidence="9" key="1">
    <citation type="submission" date="2020-07" db="EMBL/GenBank/DDBJ databases">
        <title>Description of Mycobacterium gordonae subsp. intergordonae subsp.nov. and Mycobacterium gordonae subsp. gordonae subsp. nov.</title>
        <authorList>
            <person name="Yu X."/>
        </authorList>
    </citation>
    <scope>NUCLEOTIDE SEQUENCE [LARGE SCALE GENOMIC DNA]</scope>
    <source>
        <strain evidence="9">24</strain>
    </source>
</reference>
<dbReference type="CDD" id="cd00751">
    <property type="entry name" value="thiolase"/>
    <property type="match status" value="1"/>
</dbReference>
<dbReference type="SUPFAM" id="SSF53901">
    <property type="entry name" value="Thiolase-like"/>
    <property type="match status" value="2"/>
</dbReference>
<keyword evidence="3 5" id="KW-0012">Acyltransferase</keyword>
<evidence type="ECO:0000256" key="3">
    <source>
        <dbReference type="ARBA" id="ARBA00023315"/>
    </source>
</evidence>
<feature type="active site" description="Acyl-thioester intermediate" evidence="4">
    <location>
        <position position="97"/>
    </location>
</feature>
<feature type="domain" description="Thiolase C-terminal" evidence="7">
    <location>
        <begin position="275"/>
        <end position="395"/>
    </location>
</feature>
<dbReference type="InterPro" id="IPR020610">
    <property type="entry name" value="Thiolase_AS"/>
</dbReference>
<proteinExistence type="inferred from homology"/>
<dbReference type="PIRSF" id="PIRSF000429">
    <property type="entry name" value="Ac-CoA_Ac_transf"/>
    <property type="match status" value="1"/>
</dbReference>
<evidence type="ECO:0000256" key="2">
    <source>
        <dbReference type="ARBA" id="ARBA00022679"/>
    </source>
</evidence>
<dbReference type="PROSITE" id="PS00737">
    <property type="entry name" value="THIOLASE_2"/>
    <property type="match status" value="1"/>
</dbReference>
<gene>
    <name evidence="8" type="ORF">H0P51_20635</name>
</gene>
<dbReference type="PANTHER" id="PTHR43365:SF1">
    <property type="entry name" value="ACETYL-COA C-ACYLTRANSFERASE"/>
    <property type="match status" value="1"/>
</dbReference>
<reference evidence="8 9" key="2">
    <citation type="submission" date="2020-07" db="EMBL/GenBank/DDBJ databases">
        <authorList>
            <person name="Yu X."/>
        </authorList>
    </citation>
    <scope>NUCLEOTIDE SEQUENCE [LARGE SCALE GENOMIC DNA]</scope>
    <source>
        <strain evidence="9">24</strain>
    </source>
</reference>
<dbReference type="RefSeq" id="WP_180914740.1">
    <property type="nucleotide sequence ID" value="NZ_CP059165.1"/>
</dbReference>
<evidence type="ECO:0000259" key="7">
    <source>
        <dbReference type="Pfam" id="PF02803"/>
    </source>
</evidence>
<keyword evidence="2 5" id="KW-0808">Transferase</keyword>
<evidence type="ECO:0000313" key="8">
    <source>
        <dbReference type="EMBL" id="QLL06158.1"/>
    </source>
</evidence>
<dbReference type="EMBL" id="CP059165">
    <property type="protein sequence ID" value="QLL06158.1"/>
    <property type="molecule type" value="Genomic_DNA"/>
</dbReference>
<name>A0A7D6I3P9_9MYCO</name>
<keyword evidence="9" id="KW-1185">Reference proteome</keyword>
<reference evidence="9" key="3">
    <citation type="submission" date="2023-07" db="EMBL/GenBank/DDBJ databases">
        <title>Description of Mycobacterium gordonae subsp. intergordonae subsp.nov. and Mycobacterium gordonae subsp. gordonae subsp. nov.</title>
        <authorList>
            <person name="Huang H."/>
        </authorList>
    </citation>
    <scope>NUCLEOTIDE SEQUENCE [LARGE SCALE GENOMIC DNA]</scope>
    <source>
        <strain evidence="9">24</strain>
    </source>
</reference>
<sequence>MKGRSGGDVVIVEAVRTGIGKGHADKGQYRELTPQELLGRVYRGVLDRSGVNPSMVDDVIAGCVQQIGEQGCNVARNGWLHEGLPVEVPATTIDRQCGSGQTAFNTAAAMIAAGIQDIAIAGGVEHMGRVPFAAGIRAQEEFGRAITMPMQKRYGLTDTYTLTGQGAAAERIAEEWALSRVEMDELALRSHQLAHQSTLAGNFAREIIAVHVGQSEIVTDQGIRAEANMASISALPPVFRPDGLVTAATSSQVSDGAAAALLMSRERASELGMRSRARVLDHLTIGVDPQMMLHGPIPATQKILERNKLTIDDIDAIEINEAFAAVVAAWMHEVKPDPDRVNPRGGAMALGHPLGASGTRLITTLLHFLEDEDREFGLVTMCCGGGLGTATLIQRL</sequence>
<protein>
    <submittedName>
        <fullName evidence="8">Thiolase family protein</fullName>
    </submittedName>
</protein>
<dbReference type="Pfam" id="PF02803">
    <property type="entry name" value="Thiolase_C"/>
    <property type="match status" value="1"/>
</dbReference>
<evidence type="ECO:0000256" key="5">
    <source>
        <dbReference type="RuleBase" id="RU003557"/>
    </source>
</evidence>
<dbReference type="PANTHER" id="PTHR43365">
    <property type="entry name" value="BLR7806 PROTEIN"/>
    <property type="match status" value="1"/>
</dbReference>
<feature type="active site" description="Proton acceptor" evidence="4">
    <location>
        <position position="352"/>
    </location>
</feature>
<dbReference type="PROSITE" id="PS00099">
    <property type="entry name" value="THIOLASE_3"/>
    <property type="match status" value="1"/>
</dbReference>
<dbReference type="InterPro" id="IPR020613">
    <property type="entry name" value="Thiolase_CS"/>
</dbReference>
<organism evidence="8 9">
    <name type="scientific">Mycobacterium vicinigordonae</name>
    <dbReference type="NCBI Taxonomy" id="1719132"/>
    <lineage>
        <taxon>Bacteria</taxon>
        <taxon>Bacillati</taxon>
        <taxon>Actinomycetota</taxon>
        <taxon>Actinomycetes</taxon>
        <taxon>Mycobacteriales</taxon>
        <taxon>Mycobacteriaceae</taxon>
        <taxon>Mycobacterium</taxon>
    </lineage>
</organism>
<dbReference type="GO" id="GO:0016747">
    <property type="term" value="F:acyltransferase activity, transferring groups other than amino-acyl groups"/>
    <property type="evidence" value="ECO:0007669"/>
    <property type="project" value="InterPro"/>
</dbReference>
<dbReference type="Gene3D" id="3.40.47.10">
    <property type="match status" value="2"/>
</dbReference>
<dbReference type="InterPro" id="IPR002155">
    <property type="entry name" value="Thiolase"/>
</dbReference>
<dbReference type="Pfam" id="PF00108">
    <property type="entry name" value="Thiolase_N"/>
    <property type="match status" value="1"/>
</dbReference>
<evidence type="ECO:0000259" key="6">
    <source>
        <dbReference type="Pfam" id="PF00108"/>
    </source>
</evidence>
<feature type="active site" description="Proton acceptor" evidence="4">
    <location>
        <position position="382"/>
    </location>
</feature>
<dbReference type="NCBIfam" id="TIGR01930">
    <property type="entry name" value="AcCoA-C-Actrans"/>
    <property type="match status" value="1"/>
</dbReference>
<evidence type="ECO:0000256" key="1">
    <source>
        <dbReference type="ARBA" id="ARBA00010982"/>
    </source>
</evidence>
<dbReference type="InterPro" id="IPR016039">
    <property type="entry name" value="Thiolase-like"/>
</dbReference>
<dbReference type="AlphaFoldDB" id="A0A7D6I3P9"/>
<dbReference type="Proteomes" id="UP000510682">
    <property type="component" value="Chromosome"/>
</dbReference>
<dbReference type="KEGG" id="mgor:H0P51_20635"/>
<dbReference type="InterPro" id="IPR020616">
    <property type="entry name" value="Thiolase_N"/>
</dbReference>
<feature type="domain" description="Thiolase N-terminal" evidence="6">
    <location>
        <begin position="9"/>
        <end position="266"/>
    </location>
</feature>